<dbReference type="AlphaFoldDB" id="A0A918V935"/>
<organism evidence="3 4">
    <name type="scientific">Algibacter mikhailovii</name>
    <dbReference type="NCBI Taxonomy" id="425498"/>
    <lineage>
        <taxon>Bacteria</taxon>
        <taxon>Pseudomonadati</taxon>
        <taxon>Bacteroidota</taxon>
        <taxon>Flavobacteriia</taxon>
        <taxon>Flavobacteriales</taxon>
        <taxon>Flavobacteriaceae</taxon>
        <taxon>Algibacter</taxon>
    </lineage>
</organism>
<dbReference type="Proteomes" id="UP000636004">
    <property type="component" value="Unassembled WGS sequence"/>
</dbReference>
<dbReference type="InterPro" id="IPR011050">
    <property type="entry name" value="Pectin_lyase_fold/virulence"/>
</dbReference>
<sequence>MKTINTYLFLAFLILSSSKGFSQLRVGDPGVTFYEDKFDDTNYPEMREWAKAGVVGGIPFLSTSPIKKTIDATDSNGINAAITDVARQGGGQLVLNNGNYTIDSRINMKSKVRVVGESQSGVVLNITMQGTSGEAIRFGVQNAGIENMTIQGVYGTPSMRMSDQKPNYLINAVYMGGGTKNCWLDKVKIINVGNCPFTSWNSNHITIRDCHFEGSWNKGSGGHGYFQIAGSYTLIYNTFVTRLRHITIQRQYCHHNVFYQNNVEQDFNFHDSNAGYNLVEQNISRLNPELNTQYHSMMGPWSIQHQDPPGTDAIFRNDCIERNNNDNVTFSDPNLVYIPVRHENSIPFDTHSVLPKGGTFYPVNLTTLSTNTFDTHNITAFPNPAQNYISLKGLKGHTNYKIFDIIGTEMASGNITNSEKINLQNLSVGLYLIKLENGNVIKFLKQ</sequence>
<keyword evidence="4" id="KW-1185">Reference proteome</keyword>
<accession>A0A918V935</accession>
<evidence type="ECO:0000259" key="2">
    <source>
        <dbReference type="Pfam" id="PF18962"/>
    </source>
</evidence>
<reference evidence="3" key="2">
    <citation type="submission" date="2020-09" db="EMBL/GenBank/DDBJ databases">
        <authorList>
            <person name="Sun Q."/>
            <person name="Kim S."/>
        </authorList>
    </citation>
    <scope>NUCLEOTIDE SEQUENCE</scope>
    <source>
        <strain evidence="3">KCTC 12710</strain>
    </source>
</reference>
<dbReference type="NCBIfam" id="TIGR04183">
    <property type="entry name" value="Por_Secre_tail"/>
    <property type="match status" value="1"/>
</dbReference>
<keyword evidence="1" id="KW-0732">Signal</keyword>
<dbReference type="Pfam" id="PF18962">
    <property type="entry name" value="Por_Secre_tail"/>
    <property type="match status" value="1"/>
</dbReference>
<evidence type="ECO:0000313" key="3">
    <source>
        <dbReference type="EMBL" id="GGZ81750.1"/>
    </source>
</evidence>
<dbReference type="SUPFAM" id="SSF51126">
    <property type="entry name" value="Pectin lyase-like"/>
    <property type="match status" value="1"/>
</dbReference>
<proteinExistence type="predicted"/>
<evidence type="ECO:0000313" key="4">
    <source>
        <dbReference type="Proteomes" id="UP000636004"/>
    </source>
</evidence>
<dbReference type="InterPro" id="IPR026444">
    <property type="entry name" value="Secre_tail"/>
</dbReference>
<dbReference type="EMBL" id="BMWZ01000004">
    <property type="protein sequence ID" value="GGZ81750.1"/>
    <property type="molecule type" value="Genomic_DNA"/>
</dbReference>
<reference evidence="3" key="1">
    <citation type="journal article" date="2014" name="Int. J. Syst. Evol. Microbiol.">
        <title>Complete genome sequence of Corynebacterium casei LMG S-19264T (=DSM 44701T), isolated from a smear-ripened cheese.</title>
        <authorList>
            <consortium name="US DOE Joint Genome Institute (JGI-PGF)"/>
            <person name="Walter F."/>
            <person name="Albersmeier A."/>
            <person name="Kalinowski J."/>
            <person name="Ruckert C."/>
        </authorList>
    </citation>
    <scope>NUCLEOTIDE SEQUENCE</scope>
    <source>
        <strain evidence="3">KCTC 12710</strain>
    </source>
</reference>
<protein>
    <recommendedName>
        <fullName evidence="2">Secretion system C-terminal sorting domain-containing protein</fullName>
    </recommendedName>
</protein>
<dbReference type="Gene3D" id="2.160.20.10">
    <property type="entry name" value="Single-stranded right-handed beta-helix, Pectin lyase-like"/>
    <property type="match status" value="1"/>
</dbReference>
<evidence type="ECO:0000256" key="1">
    <source>
        <dbReference type="ARBA" id="ARBA00022729"/>
    </source>
</evidence>
<dbReference type="RefSeq" id="WP_189360576.1">
    <property type="nucleotide sequence ID" value="NZ_BMWZ01000004.1"/>
</dbReference>
<comment type="caution">
    <text evidence="3">The sequence shown here is derived from an EMBL/GenBank/DDBJ whole genome shotgun (WGS) entry which is preliminary data.</text>
</comment>
<feature type="domain" description="Secretion system C-terminal sorting" evidence="2">
    <location>
        <begin position="381"/>
        <end position="439"/>
    </location>
</feature>
<name>A0A918V935_9FLAO</name>
<dbReference type="InterPro" id="IPR012334">
    <property type="entry name" value="Pectin_lyas_fold"/>
</dbReference>
<gene>
    <name evidence="3" type="ORF">GCM10007028_19210</name>
</gene>